<evidence type="ECO:0000313" key="4">
    <source>
        <dbReference type="Proteomes" id="UP001418444"/>
    </source>
</evidence>
<dbReference type="SUPFAM" id="SSF51905">
    <property type="entry name" value="FAD/NAD(P)-binding domain"/>
    <property type="match status" value="2"/>
</dbReference>
<dbReference type="InterPro" id="IPR050982">
    <property type="entry name" value="Auxin_biosynth/cation_transpt"/>
</dbReference>
<dbReference type="InterPro" id="IPR036188">
    <property type="entry name" value="FAD/NAD-bd_sf"/>
</dbReference>
<proteinExistence type="predicted"/>
<dbReference type="RefSeq" id="WP_344784933.1">
    <property type="nucleotide sequence ID" value="NZ_BAAAZW010000008.1"/>
</dbReference>
<reference evidence="4" key="1">
    <citation type="journal article" date="2019" name="Int. J. Syst. Evol. Microbiol.">
        <title>The Global Catalogue of Microorganisms (GCM) 10K type strain sequencing project: providing services to taxonomists for standard genome sequencing and annotation.</title>
        <authorList>
            <consortium name="The Broad Institute Genomics Platform"/>
            <consortium name="The Broad Institute Genome Sequencing Center for Infectious Disease"/>
            <person name="Wu L."/>
            <person name="Ma J."/>
        </authorList>
    </citation>
    <scope>NUCLEOTIDE SEQUENCE [LARGE SCALE GENOMIC DNA]</scope>
    <source>
        <strain evidence="4">JCM 16923</strain>
    </source>
</reference>
<evidence type="ECO:0000259" key="2">
    <source>
        <dbReference type="Pfam" id="PF07992"/>
    </source>
</evidence>
<protein>
    <submittedName>
        <fullName evidence="3">NAD(P)/FAD-dependent oxidoreductase</fullName>
    </submittedName>
</protein>
<sequence length="586" mass="61824">MTDTLVTPDVTDDATVAAAWAERFTAALESGGSEAAALFTDDAWWRDLLAFSGDLHSLQGRPALGDLLASARGTLRSPVVVAAPADFVAMLPTADGVITAFLSFETADGRGQGLVRLVESGGQWLAASLFTTLEDLTELPFAAGRNRPDGNPTDGRTWHKRRAAAAELADGQPDVLVVGAGHSGLGLAAYLGAMGLRVLVVDQEERVGDNWRRRYDSLVLHDPVHYDQLPFFPYPETWPVFTPKEKMGDWLELYASAMEIDVWCSTTVAGAVRTGDQWEVTLQRTGSDGETTAQTVTPAHVVLATGVSGTVPQIPDIPGELDGPVLHSSEYRGGGFGGKRVVVVGTGNSGHDVAQDLVDHGDQVTLIQRGPTYVVSSGAVTEIMMGAAYSDTSPPTAISDYLGASSPHLSDATTAGLQAATGAMSEYDADLQRDLAAAGFALSSGEDGTGSMRLFLGRGGGYYIDVGCSRHICDGTIAVRSGVSVAGFDGAEVELSDGSRIPADAVILATGFSGIEHTARAIFGDEIADRCGPVWGLDDEGELRGIWRRTGQPGFWFSGGNLGLARFYNRYLALAIGKQILQNTER</sequence>
<evidence type="ECO:0000313" key="3">
    <source>
        <dbReference type="EMBL" id="GAA3966038.1"/>
    </source>
</evidence>
<gene>
    <name evidence="3" type="ORF">GCM10022231_28590</name>
</gene>
<dbReference type="PANTHER" id="PTHR43539">
    <property type="entry name" value="FLAVIN-BINDING MONOOXYGENASE-LIKE PROTEIN (AFU_ORTHOLOGUE AFUA_4G09220)"/>
    <property type="match status" value="1"/>
</dbReference>
<organism evidence="3 4">
    <name type="scientific">Gordonia caeni</name>
    <dbReference type="NCBI Taxonomy" id="1007097"/>
    <lineage>
        <taxon>Bacteria</taxon>
        <taxon>Bacillati</taxon>
        <taxon>Actinomycetota</taxon>
        <taxon>Actinomycetes</taxon>
        <taxon>Mycobacteriales</taxon>
        <taxon>Gordoniaceae</taxon>
        <taxon>Gordonia</taxon>
    </lineage>
</organism>
<dbReference type="EMBL" id="BAAAZW010000008">
    <property type="protein sequence ID" value="GAA3966038.1"/>
    <property type="molecule type" value="Genomic_DNA"/>
</dbReference>
<dbReference type="PRINTS" id="PR00368">
    <property type="entry name" value="FADPNR"/>
</dbReference>
<dbReference type="Pfam" id="PF07992">
    <property type="entry name" value="Pyr_redox_2"/>
    <property type="match status" value="1"/>
</dbReference>
<dbReference type="PRINTS" id="PR00411">
    <property type="entry name" value="PNDRDTASEI"/>
</dbReference>
<keyword evidence="1" id="KW-0560">Oxidoreductase</keyword>
<dbReference type="PANTHER" id="PTHR43539:SF68">
    <property type="entry name" value="FLAVIN-BINDING MONOOXYGENASE-LIKE PROTEIN (AFU_ORTHOLOGUE AFUA_4G09220)"/>
    <property type="match status" value="1"/>
</dbReference>
<dbReference type="Gene3D" id="3.50.50.60">
    <property type="entry name" value="FAD/NAD(P)-binding domain"/>
    <property type="match status" value="2"/>
</dbReference>
<dbReference type="InterPro" id="IPR023753">
    <property type="entry name" value="FAD/NAD-binding_dom"/>
</dbReference>
<dbReference type="Proteomes" id="UP001418444">
    <property type="component" value="Unassembled WGS sequence"/>
</dbReference>
<keyword evidence="4" id="KW-1185">Reference proteome</keyword>
<evidence type="ECO:0000256" key="1">
    <source>
        <dbReference type="ARBA" id="ARBA00023002"/>
    </source>
</evidence>
<feature type="domain" description="FAD/NAD(P)-binding" evidence="2">
    <location>
        <begin position="174"/>
        <end position="374"/>
    </location>
</feature>
<name>A0ABP7PII8_9ACTN</name>
<accession>A0ABP7PII8</accession>
<comment type="caution">
    <text evidence="3">The sequence shown here is derived from an EMBL/GenBank/DDBJ whole genome shotgun (WGS) entry which is preliminary data.</text>
</comment>